<reference evidence="1" key="1">
    <citation type="submission" date="2022-05" db="EMBL/GenBank/DDBJ databases">
        <title>A multi-omics perspective on studying reproductive biology in Daphnia sinensis.</title>
        <authorList>
            <person name="Jia J."/>
        </authorList>
    </citation>
    <scope>NUCLEOTIDE SEQUENCE</scope>
    <source>
        <strain evidence="1">WSL</strain>
    </source>
</reference>
<gene>
    <name evidence="1" type="ORF">GHT06_003817</name>
</gene>
<dbReference type="Proteomes" id="UP000820818">
    <property type="component" value="Unassembled WGS sequence"/>
</dbReference>
<evidence type="ECO:0000313" key="2">
    <source>
        <dbReference type="Proteomes" id="UP000820818"/>
    </source>
</evidence>
<accession>A0AAD5PK04</accession>
<evidence type="ECO:0000313" key="1">
    <source>
        <dbReference type="EMBL" id="KAI9549631.1"/>
    </source>
</evidence>
<protein>
    <submittedName>
        <fullName evidence="1">Uncharacterized protein</fullName>
    </submittedName>
</protein>
<proteinExistence type="predicted"/>
<keyword evidence="2" id="KW-1185">Reference proteome</keyword>
<dbReference type="EMBL" id="WJBH02000290">
    <property type="protein sequence ID" value="KAI9549631.1"/>
    <property type="molecule type" value="Genomic_DNA"/>
</dbReference>
<organism evidence="1 2">
    <name type="scientific">Daphnia sinensis</name>
    <dbReference type="NCBI Taxonomy" id="1820382"/>
    <lineage>
        <taxon>Eukaryota</taxon>
        <taxon>Metazoa</taxon>
        <taxon>Ecdysozoa</taxon>
        <taxon>Arthropoda</taxon>
        <taxon>Crustacea</taxon>
        <taxon>Branchiopoda</taxon>
        <taxon>Diplostraca</taxon>
        <taxon>Cladocera</taxon>
        <taxon>Anomopoda</taxon>
        <taxon>Daphniidae</taxon>
        <taxon>Daphnia</taxon>
        <taxon>Daphnia similis group</taxon>
    </lineage>
</organism>
<name>A0AAD5PK04_9CRUS</name>
<comment type="caution">
    <text evidence="1">The sequence shown here is derived from an EMBL/GenBank/DDBJ whole genome shotgun (WGS) entry which is preliminary data.</text>
</comment>
<sequence length="231" mass="26551">MGDQRKVFVKSLKEWASKKGRPFDLSDRCLDRLLKRPCTICNKRDKTRNHRNVAMVKYREGYKDENVFPTCTMCHQIRHGLTPKEMVSLAVHTILNCPLVDEAFTPKMAQKYRTLAGKLAHKYKRLCKRSKGYSNYNTYRASARKRCERLSGARCASSIFTLSRTEFDEIRRRPCFYCGLPNAMGIDRVYPSIGYIPSNSVPTDSICNYSKQAMHPATYLHHLASVVLQAA</sequence>
<dbReference type="AlphaFoldDB" id="A0AAD5PK04"/>
<dbReference type="Gene3D" id="3.30.40.220">
    <property type="match status" value="1"/>
</dbReference>